<evidence type="ECO:0000313" key="9">
    <source>
        <dbReference type="EnsemblPlants" id="KRH44143"/>
    </source>
</evidence>
<evidence type="ECO:0000256" key="4">
    <source>
        <dbReference type="ARBA" id="ARBA00022801"/>
    </source>
</evidence>
<reference evidence="8" key="3">
    <citation type="submission" date="2018-07" db="EMBL/GenBank/DDBJ databases">
        <title>WGS assembly of Glycine max.</title>
        <authorList>
            <person name="Schmutz J."/>
            <person name="Cannon S."/>
            <person name="Schlueter J."/>
            <person name="Ma J."/>
            <person name="Mitros T."/>
            <person name="Nelson W."/>
            <person name="Hyten D."/>
            <person name="Song Q."/>
            <person name="Thelen J."/>
            <person name="Cheng J."/>
            <person name="Xu D."/>
            <person name="Hellsten U."/>
            <person name="May G."/>
            <person name="Yu Y."/>
            <person name="Sakurai T."/>
            <person name="Umezawa T."/>
            <person name="Bhattacharyya M."/>
            <person name="Sandhu D."/>
            <person name="Valliyodan B."/>
            <person name="Lindquist E."/>
            <person name="Peto M."/>
            <person name="Grant D."/>
            <person name="Shu S."/>
            <person name="Goodstein D."/>
            <person name="Barry K."/>
            <person name="Futrell-Griggs M."/>
            <person name="Abernathy B."/>
            <person name="Du J."/>
            <person name="Tian Z."/>
            <person name="Zhu L."/>
            <person name="Gill N."/>
            <person name="Joshi T."/>
            <person name="Libault M."/>
            <person name="Sethuraman A."/>
            <person name="Zhang X."/>
            <person name="Shinozaki K."/>
            <person name="Nguyen H."/>
            <person name="Wing R."/>
            <person name="Cregan P."/>
            <person name="Specht J."/>
            <person name="Grimwood J."/>
            <person name="Rokhsar D."/>
            <person name="Stacey G."/>
            <person name="Shoemaker R."/>
            <person name="Jackson S."/>
        </authorList>
    </citation>
    <scope>NUCLEOTIDE SEQUENCE</scope>
    <source>
        <tissue evidence="8">Callus</tissue>
    </source>
</reference>
<dbReference type="OrthoDB" id="1419422at2759"/>
<dbReference type="RefSeq" id="XP_006586404.2">
    <property type="nucleotide sequence ID" value="XM_006586341.4"/>
</dbReference>
<dbReference type="PANTHER" id="PTHR11017:SF512">
    <property type="entry name" value="ADP-RIBOSYL CYCLASE_CYCLIC ADP-RIBOSE HYDROLASE"/>
    <property type="match status" value="1"/>
</dbReference>
<reference evidence="9" key="2">
    <citation type="submission" date="2018-02" db="UniProtKB">
        <authorList>
            <consortium name="EnsemblPlants"/>
        </authorList>
    </citation>
    <scope>IDENTIFICATION</scope>
    <source>
        <strain evidence="9">Williams 82</strain>
    </source>
</reference>
<keyword evidence="5" id="KW-0520">NAD</keyword>
<protein>
    <recommendedName>
        <fullName evidence="1">ADP-ribosyl cyclase/cyclic ADP-ribose hydrolase</fullName>
        <ecNumber evidence="1">3.2.2.6</ecNumber>
    </recommendedName>
</protein>
<evidence type="ECO:0000313" key="10">
    <source>
        <dbReference type="Proteomes" id="UP000008827"/>
    </source>
</evidence>
<keyword evidence="3" id="KW-0677">Repeat</keyword>
<dbReference type="InterPro" id="IPR032675">
    <property type="entry name" value="LRR_dom_sf"/>
</dbReference>
<keyword evidence="2" id="KW-0433">Leucine-rich repeat</keyword>
<dbReference type="EMBL" id="CM000841">
    <property type="protein sequence ID" value="KRH44143.1"/>
    <property type="molecule type" value="Genomic_DNA"/>
</dbReference>
<dbReference type="SUPFAM" id="SSF52058">
    <property type="entry name" value="L domain-like"/>
    <property type="match status" value="1"/>
</dbReference>
<evidence type="ECO:0000256" key="2">
    <source>
        <dbReference type="ARBA" id="ARBA00022614"/>
    </source>
</evidence>
<dbReference type="Pfam" id="PF23282">
    <property type="entry name" value="WHD_ROQ1"/>
    <property type="match status" value="1"/>
</dbReference>
<dbReference type="Gene3D" id="3.40.50.300">
    <property type="entry name" value="P-loop containing nucleotide triphosphate hydrolases"/>
    <property type="match status" value="1"/>
</dbReference>
<dbReference type="FunFam" id="1.10.8.430:FF:000002">
    <property type="entry name" value="Disease resistance protein (TIR-NBS-LRR class)"/>
    <property type="match status" value="1"/>
</dbReference>
<dbReference type="KEGG" id="gmx:100809954"/>
<dbReference type="Gene3D" id="3.40.50.10140">
    <property type="entry name" value="Toll/interleukin-1 receptor homology (TIR) domain"/>
    <property type="match status" value="1"/>
</dbReference>
<dbReference type="GO" id="GO:0007165">
    <property type="term" value="P:signal transduction"/>
    <property type="evidence" value="ECO:0007669"/>
    <property type="project" value="InterPro"/>
</dbReference>
<dbReference type="RefSeq" id="XP_040874218.1">
    <property type="nucleotide sequence ID" value="XM_041018284.1"/>
</dbReference>
<dbReference type="Gramene" id="KRH44144">
    <property type="protein sequence ID" value="KRH44144"/>
    <property type="gene ID" value="GLYMA_08G192900"/>
</dbReference>
<dbReference type="EC" id="3.2.2.6" evidence="1"/>
<dbReference type="InterPro" id="IPR035897">
    <property type="entry name" value="Toll_tir_struct_dom_sf"/>
</dbReference>
<evidence type="ECO:0000259" key="7">
    <source>
        <dbReference type="PROSITE" id="PS50104"/>
    </source>
</evidence>
<dbReference type="InterPro" id="IPR027417">
    <property type="entry name" value="P-loop_NTPase"/>
</dbReference>
<evidence type="ECO:0000256" key="5">
    <source>
        <dbReference type="ARBA" id="ARBA00023027"/>
    </source>
</evidence>
<evidence type="ECO:0000313" key="8">
    <source>
        <dbReference type="EMBL" id="KRH44143.1"/>
    </source>
</evidence>
<dbReference type="InterPro" id="IPR044974">
    <property type="entry name" value="Disease_R_plants"/>
</dbReference>
<dbReference type="OMA" id="AVNIKEC"/>
<dbReference type="HOGENOM" id="CLU_001561_0_2_1"/>
<dbReference type="Gene3D" id="1.10.8.430">
    <property type="entry name" value="Helical domain of apoptotic protease-activating factors"/>
    <property type="match status" value="1"/>
</dbReference>
<dbReference type="SUPFAM" id="SSF52540">
    <property type="entry name" value="P-loop containing nucleoside triphosphate hydrolases"/>
    <property type="match status" value="1"/>
</dbReference>
<name>K7L7M1_SOYBN</name>
<evidence type="ECO:0000256" key="3">
    <source>
        <dbReference type="ARBA" id="ARBA00022737"/>
    </source>
</evidence>
<reference evidence="8 9" key="1">
    <citation type="journal article" date="2010" name="Nature">
        <title>Genome sequence of the palaeopolyploid soybean.</title>
        <authorList>
            <person name="Schmutz J."/>
            <person name="Cannon S.B."/>
            <person name="Schlueter J."/>
            <person name="Ma J."/>
            <person name="Mitros T."/>
            <person name="Nelson W."/>
            <person name="Hyten D.L."/>
            <person name="Song Q."/>
            <person name="Thelen J.J."/>
            <person name="Cheng J."/>
            <person name="Xu D."/>
            <person name="Hellsten U."/>
            <person name="May G.D."/>
            <person name="Yu Y."/>
            <person name="Sakurai T."/>
            <person name="Umezawa T."/>
            <person name="Bhattacharyya M.K."/>
            <person name="Sandhu D."/>
            <person name="Valliyodan B."/>
            <person name="Lindquist E."/>
            <person name="Peto M."/>
            <person name="Grant D."/>
            <person name="Shu S."/>
            <person name="Goodstein D."/>
            <person name="Barry K."/>
            <person name="Futrell-Griggs M."/>
            <person name="Abernathy B."/>
            <person name="Du J."/>
            <person name="Tian Z."/>
            <person name="Zhu L."/>
            <person name="Gill N."/>
            <person name="Joshi T."/>
            <person name="Libault M."/>
            <person name="Sethuraman A."/>
            <person name="Zhang X.-C."/>
            <person name="Shinozaki K."/>
            <person name="Nguyen H.T."/>
            <person name="Wing R.A."/>
            <person name="Cregan P."/>
            <person name="Specht J."/>
            <person name="Grimwood J."/>
            <person name="Rokhsar D."/>
            <person name="Stacey G."/>
            <person name="Shoemaker R.C."/>
            <person name="Jackson S.A."/>
        </authorList>
    </citation>
    <scope>NUCLEOTIDE SEQUENCE [LARGE SCALE GENOMIC DNA]</scope>
    <source>
        <strain evidence="9">cv. Williams 82</strain>
        <tissue evidence="8">Callus</tissue>
    </source>
</reference>
<feature type="domain" description="TIR" evidence="7">
    <location>
        <begin position="23"/>
        <end position="178"/>
    </location>
</feature>
<dbReference type="SMR" id="K7L7M1"/>
<dbReference type="FunFam" id="3.40.50.10140:FF:000007">
    <property type="entry name" value="Disease resistance protein (TIR-NBS-LRR class)"/>
    <property type="match status" value="1"/>
</dbReference>
<dbReference type="RefSeq" id="XP_040874217.1">
    <property type="nucleotide sequence ID" value="XM_041018283.1"/>
</dbReference>
<dbReference type="AlphaFoldDB" id="K7L7M1"/>
<sequence>MAASNSAAVVGNASSSLSLSVTKKYDVFISFRGEDTRGDFTSHLHAALGRSSIETYIDYRIQKGEEVWVELVKAIKGSTLFLVIFSENYANSSWCLNELVELMECRKQEEEVHVIPVFYKIDPSQVRKQTGSYRAAVANQKWKDALYEAANLSGFHSHTYRTETDLIEDIIKVVLQKLNHKYTYDFRGLFISDENYTSIESLLKIDSMEVRVIGIWGKGGIGKTTLAAAIFHKVSFQYEGTCFLENVAEESKRHGLNYACNKLFSKLLREDINIDTNKVIPSNVPKRLRRKKVFIVLDDVNTPQLLENLVGAGAEWLGAGSRVIVTTRDRHVLKSRGVEKIHEVKEMNFHNSLKLFSLNAFGKTYPTEEYEELSKRVMVYAKGIPLALKVLGSFLRSKSENEWDSALTKLKKIPNQEIQTVLRLSYDGLDDGDKNIFLDIACFFKGQKGDSVTKVLNACGFSADIGIKNLLDKALITTTTDMHDSTTDSCIDMHDLIQEMGRGIVREESIDNPGQRSRLWDPEEVNDVLTNNTGTGAIQGIWLEMSQIQDIKLSSKSFRKMPNLRLLAFQSLNGNFKRINSVYLPKGLEFLPKKLRYLGWNGCPLESLPSTFCPEKLVELSMRYSNVQKLWHGVQNLPNLEKIDLFGCINLMECPNLSLAPKLKQVSISHCESLSYVDPSILSLPKLEILNVSGCTSLKSLGSNTWSQSLQHLYLEGSGLNELPPSVLHIKDLKIFASSINYGLMDLPENFSNDIVLSAPREHDRDTFFTLHKILYSSGFQSVTGLTFYNCQSLGEIPDSISLLSSLLFLSFLHSNIISLPESLKYLPRLHRLCVGECKMLRRIPALPQSIQCFLVWNCQSLQTVLSSTIEPLESPNGTFLLANCIKLDEHSFDAIIGEPPPSEVLEDAFTDNYIYQTAKLCYSLPARSGKVREWFHCHFTQSLVTVEIPPNLLGFIFYLVVSQVKLCHIGCCGSIGCECSLETSQNERISITSFVLDKNSMLIHPLPFEFMTDHVFVWYDGRICKQIMELVKERRAISSGDPKLRFKFFIQTRHNQEAVNIKECGFRWICSFEEGGCKPERSREIHEVEANVVTNKVEGSESNEQKETSHLKAEETEDLSYRLEEIMHIGFGGDRM</sequence>
<dbReference type="Gramene" id="KRH44143">
    <property type="protein sequence ID" value="KRH44143"/>
    <property type="gene ID" value="GLYMA_08G192900"/>
</dbReference>
<dbReference type="GeneID" id="100809954"/>
<dbReference type="InterPro" id="IPR002182">
    <property type="entry name" value="NB-ARC"/>
</dbReference>
<dbReference type="PaxDb" id="3847-GLYMA08G20581.2"/>
<dbReference type="PROSITE" id="PS50104">
    <property type="entry name" value="TIR"/>
    <property type="match status" value="1"/>
</dbReference>
<dbReference type="Pfam" id="PF00931">
    <property type="entry name" value="NB-ARC"/>
    <property type="match status" value="1"/>
</dbReference>
<comment type="catalytic activity">
    <reaction evidence="6">
        <text>NAD(+) + H2O = ADP-D-ribose + nicotinamide + H(+)</text>
        <dbReference type="Rhea" id="RHEA:16301"/>
        <dbReference type="ChEBI" id="CHEBI:15377"/>
        <dbReference type="ChEBI" id="CHEBI:15378"/>
        <dbReference type="ChEBI" id="CHEBI:17154"/>
        <dbReference type="ChEBI" id="CHEBI:57540"/>
        <dbReference type="ChEBI" id="CHEBI:57967"/>
        <dbReference type="EC" id="3.2.2.6"/>
    </reaction>
    <physiologicalReaction direction="left-to-right" evidence="6">
        <dbReference type="Rhea" id="RHEA:16302"/>
    </physiologicalReaction>
</comment>
<dbReference type="InterPro" id="IPR042197">
    <property type="entry name" value="Apaf_helical"/>
</dbReference>
<dbReference type="Pfam" id="PF07725">
    <property type="entry name" value="LRR_3"/>
    <property type="match status" value="1"/>
</dbReference>
<dbReference type="EnsemblPlants" id="KRH44144">
    <property type="protein sequence ID" value="KRH44144"/>
    <property type="gene ID" value="GLYMA_08G192900"/>
</dbReference>
<gene>
    <name evidence="9" type="primary">LOC100809954</name>
    <name evidence="8" type="ORF">GLYMA_08G192900</name>
</gene>
<dbReference type="InterPro" id="IPR000157">
    <property type="entry name" value="TIR_dom"/>
</dbReference>
<dbReference type="EnsemblPlants" id="KRH44143">
    <property type="protein sequence ID" value="KRH44143"/>
    <property type="gene ID" value="GLYMA_08G192900"/>
</dbReference>
<proteinExistence type="predicted"/>
<dbReference type="RefSeq" id="XP_040874216.1">
    <property type="nucleotide sequence ID" value="XM_041018282.1"/>
</dbReference>
<accession>K7L7M1</accession>
<dbReference type="GO" id="GO:0061809">
    <property type="term" value="F:NAD+ nucleosidase activity, cyclic ADP-ribose generating"/>
    <property type="evidence" value="ECO:0007669"/>
    <property type="project" value="UniProtKB-EC"/>
</dbReference>
<dbReference type="SUPFAM" id="SSF52200">
    <property type="entry name" value="Toll/Interleukin receptor TIR domain"/>
    <property type="match status" value="1"/>
</dbReference>
<dbReference type="Proteomes" id="UP000008827">
    <property type="component" value="Chromosome 8"/>
</dbReference>
<dbReference type="InterPro" id="IPR058192">
    <property type="entry name" value="WHD_ROQ1-like"/>
</dbReference>
<dbReference type="EMBL" id="CM000841">
    <property type="protein sequence ID" value="KRH44144.1"/>
    <property type="molecule type" value="Genomic_DNA"/>
</dbReference>
<dbReference type="PANTHER" id="PTHR11017">
    <property type="entry name" value="LEUCINE-RICH REPEAT-CONTAINING PROTEIN"/>
    <property type="match status" value="1"/>
</dbReference>
<keyword evidence="10" id="KW-1185">Reference proteome</keyword>
<evidence type="ECO:0000256" key="6">
    <source>
        <dbReference type="ARBA" id="ARBA00047304"/>
    </source>
</evidence>
<dbReference type="GO" id="GO:0043531">
    <property type="term" value="F:ADP binding"/>
    <property type="evidence" value="ECO:0007669"/>
    <property type="project" value="InterPro"/>
</dbReference>
<organism evidence="9">
    <name type="scientific">Glycine max</name>
    <name type="common">Soybean</name>
    <name type="synonym">Glycine hispida</name>
    <dbReference type="NCBI Taxonomy" id="3847"/>
    <lineage>
        <taxon>Eukaryota</taxon>
        <taxon>Viridiplantae</taxon>
        <taxon>Streptophyta</taxon>
        <taxon>Embryophyta</taxon>
        <taxon>Tracheophyta</taxon>
        <taxon>Spermatophyta</taxon>
        <taxon>Magnoliopsida</taxon>
        <taxon>eudicotyledons</taxon>
        <taxon>Gunneridae</taxon>
        <taxon>Pentapetalae</taxon>
        <taxon>rosids</taxon>
        <taxon>fabids</taxon>
        <taxon>Fabales</taxon>
        <taxon>Fabaceae</taxon>
        <taxon>Papilionoideae</taxon>
        <taxon>50 kb inversion clade</taxon>
        <taxon>NPAAA clade</taxon>
        <taxon>indigoferoid/millettioid clade</taxon>
        <taxon>Phaseoleae</taxon>
        <taxon>Glycine</taxon>
        <taxon>Glycine subgen. Soja</taxon>
    </lineage>
</organism>
<dbReference type="eggNOG" id="ENOG502SI7S">
    <property type="taxonomic scope" value="Eukaryota"/>
</dbReference>
<dbReference type="SMART" id="SM00255">
    <property type="entry name" value="TIR"/>
    <property type="match status" value="1"/>
</dbReference>
<keyword evidence="4" id="KW-0378">Hydrolase</keyword>
<dbReference type="PRINTS" id="PR00364">
    <property type="entry name" value="DISEASERSIST"/>
</dbReference>
<evidence type="ECO:0000256" key="1">
    <source>
        <dbReference type="ARBA" id="ARBA00011982"/>
    </source>
</evidence>
<dbReference type="Gene3D" id="3.80.10.10">
    <property type="entry name" value="Ribonuclease Inhibitor"/>
    <property type="match status" value="2"/>
</dbReference>
<dbReference type="InterPro" id="IPR011713">
    <property type="entry name" value="Leu-rich_rpt_3"/>
</dbReference>
<dbReference type="GO" id="GO:0006952">
    <property type="term" value="P:defense response"/>
    <property type="evidence" value="ECO:0007669"/>
    <property type="project" value="InterPro"/>
</dbReference>
<dbReference type="Pfam" id="PF01582">
    <property type="entry name" value="TIR"/>
    <property type="match status" value="1"/>
</dbReference>